<name>A0A179US39_BLAGS</name>
<accession>A0A179US39</accession>
<dbReference type="InterPro" id="IPR051175">
    <property type="entry name" value="CLK_kinases"/>
</dbReference>
<evidence type="ECO:0000313" key="8">
    <source>
        <dbReference type="Proteomes" id="UP000002038"/>
    </source>
</evidence>
<evidence type="ECO:0000313" key="7">
    <source>
        <dbReference type="EMBL" id="OAT09242.1"/>
    </source>
</evidence>
<organism evidence="7 8">
    <name type="scientific">Blastomyces gilchristii (strain SLH14081)</name>
    <name type="common">Blastomyces dermatitidis</name>
    <dbReference type="NCBI Taxonomy" id="559298"/>
    <lineage>
        <taxon>Eukaryota</taxon>
        <taxon>Fungi</taxon>
        <taxon>Dikarya</taxon>
        <taxon>Ascomycota</taxon>
        <taxon>Pezizomycotina</taxon>
        <taxon>Eurotiomycetes</taxon>
        <taxon>Eurotiomycetidae</taxon>
        <taxon>Onygenales</taxon>
        <taxon>Ajellomycetaceae</taxon>
        <taxon>Blastomyces</taxon>
    </lineage>
</organism>
<evidence type="ECO:0000256" key="3">
    <source>
        <dbReference type="ARBA" id="ARBA00022741"/>
    </source>
</evidence>
<evidence type="ECO:0000256" key="1">
    <source>
        <dbReference type="ARBA" id="ARBA00022527"/>
    </source>
</evidence>
<proteinExistence type="predicted"/>
<dbReference type="InterPro" id="IPR000719">
    <property type="entry name" value="Prot_kinase_dom"/>
</dbReference>
<gene>
    <name evidence="7" type="ORF">BDBG_04773</name>
</gene>
<dbReference type="VEuPathDB" id="FungiDB:BDBG_04773"/>
<dbReference type="OrthoDB" id="5979581at2759"/>
<reference evidence="8" key="1">
    <citation type="journal article" date="2015" name="PLoS Genet.">
        <title>The dynamic genome and transcriptome of the human fungal pathogen Blastomyces and close relative Emmonsia.</title>
        <authorList>
            <person name="Munoz J.F."/>
            <person name="Gauthier G.M."/>
            <person name="Desjardins C.A."/>
            <person name="Gallo J.E."/>
            <person name="Holder J."/>
            <person name="Sullivan T.D."/>
            <person name="Marty A.J."/>
            <person name="Carmen J.C."/>
            <person name="Chen Z."/>
            <person name="Ding L."/>
            <person name="Gujja S."/>
            <person name="Magrini V."/>
            <person name="Misas E."/>
            <person name="Mitreva M."/>
            <person name="Priest M."/>
            <person name="Saif S."/>
            <person name="Whiston E.A."/>
            <person name="Young S."/>
            <person name="Zeng Q."/>
            <person name="Goldman W.E."/>
            <person name="Mardis E.R."/>
            <person name="Taylor J.W."/>
            <person name="McEwen J.G."/>
            <person name="Clay O.K."/>
            <person name="Klein B.S."/>
            <person name="Cuomo C.A."/>
        </authorList>
    </citation>
    <scope>NUCLEOTIDE SEQUENCE [LARGE SCALE GENOMIC DNA]</scope>
    <source>
        <strain evidence="8">SLH14081</strain>
    </source>
</reference>
<keyword evidence="3" id="KW-0547">Nucleotide-binding</keyword>
<dbReference type="InterPro" id="IPR011009">
    <property type="entry name" value="Kinase-like_dom_sf"/>
</dbReference>
<dbReference type="GO" id="GO:0005524">
    <property type="term" value="F:ATP binding"/>
    <property type="evidence" value="ECO:0007669"/>
    <property type="project" value="UniProtKB-KW"/>
</dbReference>
<keyword evidence="8" id="KW-1185">Reference proteome</keyword>
<evidence type="ECO:0000256" key="4">
    <source>
        <dbReference type="ARBA" id="ARBA00022777"/>
    </source>
</evidence>
<dbReference type="GO" id="GO:0005634">
    <property type="term" value="C:nucleus"/>
    <property type="evidence" value="ECO:0007669"/>
    <property type="project" value="TreeGrafter"/>
</dbReference>
<dbReference type="Gene3D" id="1.10.510.10">
    <property type="entry name" value="Transferase(Phosphotransferase) domain 1"/>
    <property type="match status" value="2"/>
</dbReference>
<dbReference type="PANTHER" id="PTHR45646:SF11">
    <property type="entry name" value="SERINE_THREONINE-PROTEIN KINASE DOA"/>
    <property type="match status" value="1"/>
</dbReference>
<dbReference type="PANTHER" id="PTHR45646">
    <property type="entry name" value="SERINE/THREONINE-PROTEIN KINASE DOA-RELATED"/>
    <property type="match status" value="1"/>
</dbReference>
<dbReference type="Proteomes" id="UP000002038">
    <property type="component" value="Unassembled WGS sequence"/>
</dbReference>
<dbReference type="GO" id="GO:0043484">
    <property type="term" value="P:regulation of RNA splicing"/>
    <property type="evidence" value="ECO:0007669"/>
    <property type="project" value="TreeGrafter"/>
</dbReference>
<dbReference type="KEGG" id="bgh:BDBG_04773"/>
<dbReference type="GO" id="GO:0004674">
    <property type="term" value="F:protein serine/threonine kinase activity"/>
    <property type="evidence" value="ECO:0007669"/>
    <property type="project" value="UniProtKB-KW"/>
</dbReference>
<dbReference type="STRING" id="559298.A0A179US39"/>
<dbReference type="EMBL" id="GG657456">
    <property type="protein sequence ID" value="OAT09242.1"/>
    <property type="molecule type" value="Genomic_DNA"/>
</dbReference>
<dbReference type="Gene3D" id="3.30.200.20">
    <property type="entry name" value="Phosphorylase Kinase, domain 1"/>
    <property type="match status" value="1"/>
</dbReference>
<dbReference type="PROSITE" id="PS50011">
    <property type="entry name" value="PROTEIN_KINASE_DOM"/>
    <property type="match status" value="1"/>
</dbReference>
<keyword evidence="1" id="KW-0723">Serine/threonine-protein kinase</keyword>
<dbReference type="SUPFAM" id="SSF56112">
    <property type="entry name" value="Protein kinase-like (PK-like)"/>
    <property type="match status" value="1"/>
</dbReference>
<evidence type="ECO:0000256" key="2">
    <source>
        <dbReference type="ARBA" id="ARBA00022679"/>
    </source>
</evidence>
<keyword evidence="2" id="KW-0808">Transferase</keyword>
<evidence type="ECO:0000259" key="6">
    <source>
        <dbReference type="PROSITE" id="PS50011"/>
    </source>
</evidence>
<dbReference type="GeneID" id="8504478"/>
<keyword evidence="5" id="KW-0067">ATP-binding</keyword>
<dbReference type="RefSeq" id="XP_031578721.1">
    <property type="nucleotide sequence ID" value="XM_031721832.1"/>
</dbReference>
<protein>
    <submittedName>
        <fullName evidence="7">Protein kinase domain-containing protein</fullName>
    </submittedName>
</protein>
<feature type="domain" description="Protein kinase" evidence="6">
    <location>
        <begin position="73"/>
        <end position="448"/>
    </location>
</feature>
<dbReference type="AlphaFoldDB" id="A0A179US39"/>
<keyword evidence="4 7" id="KW-0418">Kinase</keyword>
<evidence type="ECO:0000256" key="5">
    <source>
        <dbReference type="ARBA" id="ARBA00022840"/>
    </source>
</evidence>
<sequence>MVVCISPWLVSRPFVFYGRIPYHFHATRRTSISDRYHAPAMMMRSSFLVRNCSTASQNPHRLLLHDMKLEEELPGYNPILSSQAGRCIRVQISSHCEARVWSGFECMALPRLRVRNEAITTSRQPFEFKYLMRFRSGDYLTLKVCTCRKVAGVTAQSTNEAAVTRHIRASDYEHPGDRYLRLILREFTIHGPGGEHRCLLYTPQGMTFKEFRNLLPNRLLNKALLQQTYQLILIGLDLLHQLGVVHTGFFTTMCIYRLIISSWVPRAPLFFSKIEQSELEHPSARKVFRDRVIYQSQYMLITDGTPVLCDFGAAWIGEGKHRGDVMPDFYRAPEVILGMEWDCKIDIWSIGVMNMLEIFAYQSARSAYLLTIWQIWDLFEGGRLFYAFRNRILDDEQHLAEMVALMGPPPQSFLQRSEKCRNYWDVEGEYLAISPAHPPEEIIKLKLF</sequence>